<accession>A0A839EBU7</accession>
<evidence type="ECO:0000256" key="2">
    <source>
        <dbReference type="ARBA" id="ARBA00022448"/>
    </source>
</evidence>
<dbReference type="InterPro" id="IPR050683">
    <property type="entry name" value="Bact_Polysacc_Export_ATP-bd"/>
</dbReference>
<evidence type="ECO:0000313" key="6">
    <source>
        <dbReference type="EMBL" id="MBA8848937.1"/>
    </source>
</evidence>
<name>A0A839EBU7_9MICO</name>
<gene>
    <name evidence="6" type="ORF">FHX53_002554</name>
</gene>
<organism evidence="6 7">
    <name type="scientific">Microcella alkalica</name>
    <dbReference type="NCBI Taxonomy" id="355930"/>
    <lineage>
        <taxon>Bacteria</taxon>
        <taxon>Bacillati</taxon>
        <taxon>Actinomycetota</taxon>
        <taxon>Actinomycetes</taxon>
        <taxon>Micrococcales</taxon>
        <taxon>Microbacteriaceae</taxon>
        <taxon>Microcella</taxon>
    </lineage>
</organism>
<dbReference type="GO" id="GO:0016887">
    <property type="term" value="F:ATP hydrolysis activity"/>
    <property type="evidence" value="ECO:0007669"/>
    <property type="project" value="InterPro"/>
</dbReference>
<dbReference type="PROSITE" id="PS50893">
    <property type="entry name" value="ABC_TRANSPORTER_2"/>
    <property type="match status" value="1"/>
</dbReference>
<evidence type="ECO:0000256" key="3">
    <source>
        <dbReference type="ARBA" id="ARBA00022741"/>
    </source>
</evidence>
<evidence type="ECO:0000256" key="1">
    <source>
        <dbReference type="ARBA" id="ARBA00005417"/>
    </source>
</evidence>
<evidence type="ECO:0000256" key="4">
    <source>
        <dbReference type="ARBA" id="ARBA00022840"/>
    </source>
</evidence>
<dbReference type="PANTHER" id="PTHR46743">
    <property type="entry name" value="TEICHOIC ACIDS EXPORT ATP-BINDING PROTEIN TAGH"/>
    <property type="match status" value="1"/>
</dbReference>
<comment type="similarity">
    <text evidence="1">Belongs to the ABC transporter superfamily.</text>
</comment>
<feature type="domain" description="ABC transporter" evidence="5">
    <location>
        <begin position="25"/>
        <end position="244"/>
    </location>
</feature>
<proteinExistence type="inferred from homology"/>
<keyword evidence="4 6" id="KW-0067">ATP-binding</keyword>
<evidence type="ECO:0000259" key="5">
    <source>
        <dbReference type="PROSITE" id="PS50893"/>
    </source>
</evidence>
<dbReference type="AlphaFoldDB" id="A0A839EBU7"/>
<dbReference type="Pfam" id="PF00005">
    <property type="entry name" value="ABC_tran"/>
    <property type="match status" value="1"/>
</dbReference>
<keyword evidence="3" id="KW-0547">Nucleotide-binding</keyword>
<dbReference type="InterPro" id="IPR015860">
    <property type="entry name" value="ABC_transpr_TagH-like"/>
</dbReference>
<dbReference type="SMART" id="SM00382">
    <property type="entry name" value="AAA"/>
    <property type="match status" value="1"/>
</dbReference>
<dbReference type="Gene3D" id="3.40.50.300">
    <property type="entry name" value="P-loop containing nucleotide triphosphate hydrolases"/>
    <property type="match status" value="1"/>
</dbReference>
<evidence type="ECO:0000313" key="7">
    <source>
        <dbReference type="Proteomes" id="UP000585905"/>
    </source>
</evidence>
<dbReference type="Proteomes" id="UP000585905">
    <property type="component" value="Unassembled WGS sequence"/>
</dbReference>
<protein>
    <submittedName>
        <fullName evidence="6">ABC-2 type transport system ATP-binding protein</fullName>
    </submittedName>
</protein>
<dbReference type="EMBL" id="JACGWX010000009">
    <property type="protein sequence ID" value="MBA8848937.1"/>
    <property type="molecule type" value="Genomic_DNA"/>
</dbReference>
<comment type="caution">
    <text evidence="6">The sequence shown here is derived from an EMBL/GenBank/DDBJ whole genome shotgun (WGS) entry which is preliminary data.</text>
</comment>
<dbReference type="GO" id="GO:0016020">
    <property type="term" value="C:membrane"/>
    <property type="evidence" value="ECO:0007669"/>
    <property type="project" value="InterPro"/>
</dbReference>
<dbReference type="GO" id="GO:0005524">
    <property type="term" value="F:ATP binding"/>
    <property type="evidence" value="ECO:0007669"/>
    <property type="project" value="UniProtKB-KW"/>
</dbReference>
<reference evidence="6 7" key="1">
    <citation type="submission" date="2020-07" db="EMBL/GenBank/DDBJ databases">
        <title>Sequencing the genomes of 1000 actinobacteria strains.</title>
        <authorList>
            <person name="Klenk H.-P."/>
        </authorList>
    </citation>
    <scope>NUCLEOTIDE SEQUENCE [LARGE SCALE GENOMIC DNA]</scope>
    <source>
        <strain evidence="6 7">DSM 19663</strain>
    </source>
</reference>
<dbReference type="InterPro" id="IPR027417">
    <property type="entry name" value="P-loop_NTPase"/>
</dbReference>
<sequence>MSIHAVSVNSVSKKFRLYHERNQSLKSAVLRRRRSVHEDFWALQDISFEVPEGSTFGLIGSNGSGKSTLLKCLARIYTPELGSITYKGRIAALLEVGSGFHPELSGRENIFLNGSILGMSRKEITRKFDEIVDFSGVEAFIDQPVKNYSSGMYVRLGFSVAINVAPDILVVDEVLAVGDAEFQDRCKQKFVQFREEGKTVILVSHAMDMVQDMCDQVAWLSHGKLVATGEARPTIASYLKSVEPQ</sequence>
<dbReference type="CDD" id="cd03220">
    <property type="entry name" value="ABC_KpsT_Wzt"/>
    <property type="match status" value="1"/>
</dbReference>
<keyword evidence="7" id="KW-1185">Reference proteome</keyword>
<keyword evidence="2" id="KW-0813">Transport</keyword>
<dbReference type="GO" id="GO:0140359">
    <property type="term" value="F:ABC-type transporter activity"/>
    <property type="evidence" value="ECO:0007669"/>
    <property type="project" value="InterPro"/>
</dbReference>
<dbReference type="PANTHER" id="PTHR46743:SF2">
    <property type="entry name" value="TEICHOIC ACIDS EXPORT ATP-BINDING PROTEIN TAGH"/>
    <property type="match status" value="1"/>
</dbReference>
<dbReference type="RefSeq" id="WP_182491708.1">
    <property type="nucleotide sequence ID" value="NZ_BAAAOV010000004.1"/>
</dbReference>
<dbReference type="SUPFAM" id="SSF52540">
    <property type="entry name" value="P-loop containing nucleoside triphosphate hydrolases"/>
    <property type="match status" value="1"/>
</dbReference>
<dbReference type="InterPro" id="IPR003593">
    <property type="entry name" value="AAA+_ATPase"/>
</dbReference>
<dbReference type="InterPro" id="IPR003439">
    <property type="entry name" value="ABC_transporter-like_ATP-bd"/>
</dbReference>